<name>A0A834F6Z5_ORYME</name>
<organism evidence="1 2">
    <name type="scientific">Oryzias melastigma</name>
    <name type="common">Marine medaka</name>
    <dbReference type="NCBI Taxonomy" id="30732"/>
    <lineage>
        <taxon>Eukaryota</taxon>
        <taxon>Metazoa</taxon>
        <taxon>Chordata</taxon>
        <taxon>Craniata</taxon>
        <taxon>Vertebrata</taxon>
        <taxon>Euteleostomi</taxon>
        <taxon>Actinopterygii</taxon>
        <taxon>Neopterygii</taxon>
        <taxon>Teleostei</taxon>
        <taxon>Neoteleostei</taxon>
        <taxon>Acanthomorphata</taxon>
        <taxon>Ovalentaria</taxon>
        <taxon>Atherinomorphae</taxon>
        <taxon>Beloniformes</taxon>
        <taxon>Adrianichthyidae</taxon>
        <taxon>Oryziinae</taxon>
        <taxon>Oryzias</taxon>
    </lineage>
</organism>
<proteinExistence type="predicted"/>
<protein>
    <submittedName>
        <fullName evidence="1">Uncharacterized protein</fullName>
    </submittedName>
</protein>
<dbReference type="Proteomes" id="UP000646548">
    <property type="component" value="Unassembled WGS sequence"/>
</dbReference>
<sequence>MEAVGTAPMEAVEFRKRRCCESAGLPLCSEGPISNHIFTTSVHIVRRNNVSLRTKVRASTPAVSDFKRL</sequence>
<evidence type="ECO:0000313" key="2">
    <source>
        <dbReference type="Proteomes" id="UP000646548"/>
    </source>
</evidence>
<dbReference type="EMBL" id="WKFB01000415">
    <property type="protein sequence ID" value="KAF6723771.1"/>
    <property type="molecule type" value="Genomic_DNA"/>
</dbReference>
<reference evidence="1" key="1">
    <citation type="journal article" name="BMC Genomics">
        <title>Long-read sequencing and de novo genome assembly of marine medaka (Oryzias melastigma).</title>
        <authorList>
            <person name="Liang P."/>
            <person name="Saqib H.S.A."/>
            <person name="Ni X."/>
            <person name="Shen Y."/>
        </authorList>
    </citation>
    <scope>NUCLEOTIDE SEQUENCE</scope>
    <source>
        <strain evidence="1">Bigg-433</strain>
    </source>
</reference>
<accession>A0A834F6Z5</accession>
<evidence type="ECO:0000313" key="1">
    <source>
        <dbReference type="EMBL" id="KAF6723771.1"/>
    </source>
</evidence>
<gene>
    <name evidence="1" type="ORF">FQA47_019427</name>
</gene>
<comment type="caution">
    <text evidence="1">The sequence shown here is derived from an EMBL/GenBank/DDBJ whole genome shotgun (WGS) entry which is preliminary data.</text>
</comment>
<dbReference type="AlphaFoldDB" id="A0A834F6Z5"/>